<keyword evidence="6 10" id="KW-0812">Transmembrane</keyword>
<comment type="subcellular location">
    <subcellularLocation>
        <location evidence="2">Cell membrane</location>
        <topology evidence="2">Single-pass membrane protein</topology>
    </subcellularLocation>
</comment>
<dbReference type="STRING" id="766136.BHF68_02825"/>
<evidence type="ECO:0000313" key="12">
    <source>
        <dbReference type="Proteomes" id="UP000094296"/>
    </source>
</evidence>
<evidence type="ECO:0000256" key="7">
    <source>
        <dbReference type="ARBA" id="ARBA00022779"/>
    </source>
</evidence>
<keyword evidence="8 10" id="KW-1133">Transmembrane helix</keyword>
<keyword evidence="9 10" id="KW-0472">Membrane</keyword>
<dbReference type="PANTHER" id="PTHR35091:SF2">
    <property type="entry name" value="FLAGELLAR PROTEIN FLIL"/>
    <property type="match status" value="1"/>
</dbReference>
<keyword evidence="7 10" id="KW-0283">Flagellar rotation</keyword>
<comment type="caution">
    <text evidence="11">The sequence shown here is derived from an EMBL/GenBank/DDBJ whole genome shotgun (WGS) entry which is preliminary data.</text>
</comment>
<reference evidence="11 12" key="1">
    <citation type="submission" date="2016-09" db="EMBL/GenBank/DDBJ databases">
        <title>Draft genome sequence for the type strain of Desulfuribacillus alkaliarsenatis AHT28, an obligately anaerobic, sulfidogenic bacterium isolated from Russian soda lake sediments.</title>
        <authorList>
            <person name="Abin C.A."/>
            <person name="Hollibaugh J.T."/>
        </authorList>
    </citation>
    <scope>NUCLEOTIDE SEQUENCE [LARGE SCALE GENOMIC DNA]</scope>
    <source>
        <strain evidence="11 12">AHT28</strain>
    </source>
</reference>
<organism evidence="11 12">
    <name type="scientific">Desulfuribacillus alkaliarsenatis</name>
    <dbReference type="NCBI Taxonomy" id="766136"/>
    <lineage>
        <taxon>Bacteria</taxon>
        <taxon>Bacillati</taxon>
        <taxon>Bacillota</taxon>
        <taxon>Desulfuribacillia</taxon>
        <taxon>Desulfuribacillales</taxon>
        <taxon>Desulfuribacillaceae</taxon>
        <taxon>Desulfuribacillus</taxon>
    </lineage>
</organism>
<protein>
    <recommendedName>
        <fullName evidence="10">Flagellar protein FliL</fullName>
    </recommendedName>
</protein>
<dbReference type="Proteomes" id="UP000094296">
    <property type="component" value="Unassembled WGS sequence"/>
</dbReference>
<evidence type="ECO:0000256" key="10">
    <source>
        <dbReference type="RuleBase" id="RU364125"/>
    </source>
</evidence>
<gene>
    <name evidence="11" type="ORF">BHF68_02825</name>
</gene>
<evidence type="ECO:0000256" key="9">
    <source>
        <dbReference type="ARBA" id="ARBA00023136"/>
    </source>
</evidence>
<evidence type="ECO:0000256" key="2">
    <source>
        <dbReference type="ARBA" id="ARBA00004162"/>
    </source>
</evidence>
<keyword evidence="12" id="KW-1185">Reference proteome</keyword>
<evidence type="ECO:0000256" key="4">
    <source>
        <dbReference type="ARBA" id="ARBA00022475"/>
    </source>
</evidence>
<sequence length="147" mass="16843">MFQNKLLNISLIILIALSLLAIVSVLAYMLFYDGTLDDNDEPRPVSGSDVQELAIKTDKITTNLADGRMIILTLSLLAEDRRSRDELQQRMVQVNDLIITTLHSQTRKDFETTEGLESYKLLLLQRLNQIMERGTIIDVFYIEKVIQ</sequence>
<dbReference type="AlphaFoldDB" id="A0A1E5G692"/>
<dbReference type="RefSeq" id="WP_069642107.1">
    <property type="nucleotide sequence ID" value="NZ_MIJE01000001.1"/>
</dbReference>
<evidence type="ECO:0000256" key="1">
    <source>
        <dbReference type="ARBA" id="ARBA00002254"/>
    </source>
</evidence>
<evidence type="ECO:0000256" key="5">
    <source>
        <dbReference type="ARBA" id="ARBA00022500"/>
    </source>
</evidence>
<dbReference type="EMBL" id="MIJE01000001">
    <property type="protein sequence ID" value="OEF98615.1"/>
    <property type="molecule type" value="Genomic_DNA"/>
</dbReference>
<proteinExistence type="inferred from homology"/>
<evidence type="ECO:0000256" key="8">
    <source>
        <dbReference type="ARBA" id="ARBA00022989"/>
    </source>
</evidence>
<dbReference type="InterPro" id="IPR005503">
    <property type="entry name" value="FliL"/>
</dbReference>
<comment type="similarity">
    <text evidence="3 10">Belongs to the FliL family.</text>
</comment>
<dbReference type="GO" id="GO:0005886">
    <property type="term" value="C:plasma membrane"/>
    <property type="evidence" value="ECO:0007669"/>
    <property type="project" value="UniProtKB-SubCell"/>
</dbReference>
<evidence type="ECO:0000313" key="11">
    <source>
        <dbReference type="EMBL" id="OEF98615.1"/>
    </source>
</evidence>
<comment type="function">
    <text evidence="1 10">Controls the rotational direction of flagella during chemotaxis.</text>
</comment>
<accession>A0A1E5G692</accession>
<name>A0A1E5G692_9FIRM</name>
<dbReference type="GO" id="GO:0006935">
    <property type="term" value="P:chemotaxis"/>
    <property type="evidence" value="ECO:0007669"/>
    <property type="project" value="UniProtKB-KW"/>
</dbReference>
<evidence type="ECO:0000256" key="6">
    <source>
        <dbReference type="ARBA" id="ARBA00022692"/>
    </source>
</evidence>
<dbReference type="GO" id="GO:0071978">
    <property type="term" value="P:bacterial-type flagellum-dependent swarming motility"/>
    <property type="evidence" value="ECO:0007669"/>
    <property type="project" value="TreeGrafter"/>
</dbReference>
<dbReference type="PANTHER" id="PTHR35091">
    <property type="entry name" value="FLAGELLAR PROTEIN FLIL"/>
    <property type="match status" value="1"/>
</dbReference>
<feature type="transmembrane region" description="Helical" evidence="10">
    <location>
        <begin position="6"/>
        <end position="31"/>
    </location>
</feature>
<keyword evidence="5 10" id="KW-0145">Chemotaxis</keyword>
<keyword evidence="4 10" id="KW-1003">Cell membrane</keyword>
<dbReference type="OrthoDB" id="2381796at2"/>
<dbReference type="Pfam" id="PF03748">
    <property type="entry name" value="FliL"/>
    <property type="match status" value="1"/>
</dbReference>
<evidence type="ECO:0000256" key="3">
    <source>
        <dbReference type="ARBA" id="ARBA00008281"/>
    </source>
</evidence>
<dbReference type="GO" id="GO:0009425">
    <property type="term" value="C:bacterial-type flagellum basal body"/>
    <property type="evidence" value="ECO:0007669"/>
    <property type="project" value="InterPro"/>
</dbReference>